<dbReference type="eggNOG" id="ENOG5033B1F">
    <property type="taxonomic scope" value="Bacteria"/>
</dbReference>
<proteinExistence type="predicted"/>
<dbReference type="PATRIC" id="fig|1173027.3.peg.1227"/>
<accession>K9WB52</accession>
<evidence type="ECO:0008006" key="4">
    <source>
        <dbReference type="Google" id="ProtNLM"/>
    </source>
</evidence>
<protein>
    <recommendedName>
        <fullName evidence="4">Glucose-inhibited division protein A</fullName>
    </recommendedName>
</protein>
<keyword evidence="1" id="KW-1133">Transmembrane helix</keyword>
<dbReference type="RefSeq" id="WP_015181169.1">
    <property type="nucleotide sequence ID" value="NC_019738.1"/>
</dbReference>
<organism evidence="2 3">
    <name type="scientific">Allocoleopsis franciscana PCC 7113</name>
    <dbReference type="NCBI Taxonomy" id="1173027"/>
    <lineage>
        <taxon>Bacteria</taxon>
        <taxon>Bacillati</taxon>
        <taxon>Cyanobacteriota</taxon>
        <taxon>Cyanophyceae</taxon>
        <taxon>Coleofasciculales</taxon>
        <taxon>Coleofasciculaceae</taxon>
        <taxon>Allocoleopsis</taxon>
        <taxon>Allocoleopsis franciscana</taxon>
    </lineage>
</organism>
<keyword evidence="1" id="KW-0472">Membrane</keyword>
<keyword evidence="3" id="KW-1185">Reference proteome</keyword>
<dbReference type="KEGG" id="mic:Mic7113_1116"/>
<keyword evidence="1" id="KW-0812">Transmembrane</keyword>
<dbReference type="AlphaFoldDB" id="K9WB52"/>
<name>K9WB52_9CYAN</name>
<reference evidence="2 3" key="1">
    <citation type="submission" date="2012-06" db="EMBL/GenBank/DDBJ databases">
        <title>Finished chromosome of genome of Microcoleus sp. PCC 7113.</title>
        <authorList>
            <consortium name="US DOE Joint Genome Institute"/>
            <person name="Gugger M."/>
            <person name="Coursin T."/>
            <person name="Rippka R."/>
            <person name="Tandeau De Marsac N."/>
            <person name="Huntemann M."/>
            <person name="Wei C.-L."/>
            <person name="Han J."/>
            <person name="Detter J.C."/>
            <person name="Han C."/>
            <person name="Tapia R."/>
            <person name="Chen A."/>
            <person name="Kyrpides N."/>
            <person name="Mavromatis K."/>
            <person name="Markowitz V."/>
            <person name="Szeto E."/>
            <person name="Ivanova N."/>
            <person name="Pagani I."/>
            <person name="Pati A."/>
            <person name="Goodwin L."/>
            <person name="Nordberg H.P."/>
            <person name="Cantor M.N."/>
            <person name="Hua S.X."/>
            <person name="Woyke T."/>
            <person name="Kerfeld C.A."/>
        </authorList>
    </citation>
    <scope>NUCLEOTIDE SEQUENCE [LARGE SCALE GENOMIC DNA]</scope>
    <source>
        <strain evidence="2 3">PCC 7113</strain>
    </source>
</reference>
<sequence>MERSKIVAIITGAISVLLAIAYLILVQLLDFRGEMIPAPVGQLAPTVEMASDHSLHRLAFHPPTLLPLGAKAIK</sequence>
<feature type="transmembrane region" description="Helical" evidence="1">
    <location>
        <begin position="6"/>
        <end position="25"/>
    </location>
</feature>
<evidence type="ECO:0000313" key="2">
    <source>
        <dbReference type="EMBL" id="AFZ17009.1"/>
    </source>
</evidence>
<dbReference type="HOGENOM" id="CLU_191193_0_0_3"/>
<gene>
    <name evidence="2" type="ORF">Mic7113_1116</name>
</gene>
<dbReference type="EMBL" id="CP003630">
    <property type="protein sequence ID" value="AFZ17009.1"/>
    <property type="molecule type" value="Genomic_DNA"/>
</dbReference>
<dbReference type="Proteomes" id="UP000010471">
    <property type="component" value="Chromosome"/>
</dbReference>
<dbReference type="OrthoDB" id="428564at2"/>
<evidence type="ECO:0000256" key="1">
    <source>
        <dbReference type="SAM" id="Phobius"/>
    </source>
</evidence>
<dbReference type="STRING" id="1173027.Mic7113_1116"/>
<evidence type="ECO:0000313" key="3">
    <source>
        <dbReference type="Proteomes" id="UP000010471"/>
    </source>
</evidence>